<evidence type="ECO:0000313" key="3">
    <source>
        <dbReference type="EMBL" id="CAB4836540.1"/>
    </source>
</evidence>
<accession>A0A6J7PV78</accession>
<organism evidence="5">
    <name type="scientific">freshwater metagenome</name>
    <dbReference type="NCBI Taxonomy" id="449393"/>
    <lineage>
        <taxon>unclassified sequences</taxon>
        <taxon>metagenomes</taxon>
        <taxon>ecological metagenomes</taxon>
    </lineage>
</organism>
<dbReference type="Pfam" id="PF00535">
    <property type="entry name" value="Glycos_transf_2"/>
    <property type="match status" value="1"/>
</dbReference>
<dbReference type="EMBL" id="CAFBOS010000146">
    <property type="protein sequence ID" value="CAB5008475.1"/>
    <property type="molecule type" value="Genomic_DNA"/>
</dbReference>
<gene>
    <name evidence="2" type="ORF">UFOPK2754_02287</name>
    <name evidence="3" type="ORF">UFOPK3139_02984</name>
    <name evidence="4" type="ORF">UFOPK3543_01345</name>
    <name evidence="5" type="ORF">UFOPK3967_02101</name>
</gene>
<proteinExistence type="predicted"/>
<dbReference type="InterPro" id="IPR050834">
    <property type="entry name" value="Glycosyltransf_2"/>
</dbReference>
<dbReference type="Gene3D" id="3.90.550.10">
    <property type="entry name" value="Spore Coat Polysaccharide Biosynthesis Protein SpsA, Chain A"/>
    <property type="match status" value="1"/>
</dbReference>
<dbReference type="CDD" id="cd00761">
    <property type="entry name" value="Glyco_tranf_GTA_type"/>
    <property type="match status" value="1"/>
</dbReference>
<dbReference type="AlphaFoldDB" id="A0A6J7PV78"/>
<evidence type="ECO:0000313" key="5">
    <source>
        <dbReference type="EMBL" id="CAB5008475.1"/>
    </source>
</evidence>
<evidence type="ECO:0000259" key="1">
    <source>
        <dbReference type="Pfam" id="PF00535"/>
    </source>
</evidence>
<dbReference type="PANTHER" id="PTHR43685:SF12">
    <property type="entry name" value="GLYCOSYL TRANSFERASE FAMILY 2"/>
    <property type="match status" value="1"/>
</dbReference>
<sequence length="283" mass="31216">MTESPAPRLSVVIPTYNASATLAEQLGALAASIGDDIEVLVVENRSTDDSRAIAIEFAAADPRFRVVDATDRQGEPHARNMGVAAARSDSIAFCDADDVVAPTWATAMHNALQKHQFVTGPLNVDCLNPAWLAGVRGRRLFTEIPGTAGGTPFAHGCNFGVQRSAFDAVGGFDESWLIGCDVDFAIRLDRTGVAPTWVPEAVVGYRHRRSGRERWRQGVSFGRATERLARLSGHTSSRTRRCWQQRRRFAWLIVRSPKLYRRAFRVQWSWTLALVVGEVCGHE</sequence>
<dbReference type="EMBL" id="CAFABA010000191">
    <property type="protein sequence ID" value="CAB4836540.1"/>
    <property type="molecule type" value="Genomic_DNA"/>
</dbReference>
<evidence type="ECO:0000313" key="4">
    <source>
        <dbReference type="EMBL" id="CAB4908786.1"/>
    </source>
</evidence>
<dbReference type="SUPFAM" id="SSF53448">
    <property type="entry name" value="Nucleotide-diphospho-sugar transferases"/>
    <property type="match status" value="1"/>
</dbReference>
<dbReference type="PANTHER" id="PTHR43685">
    <property type="entry name" value="GLYCOSYLTRANSFERASE"/>
    <property type="match status" value="1"/>
</dbReference>
<dbReference type="InterPro" id="IPR029044">
    <property type="entry name" value="Nucleotide-diphossugar_trans"/>
</dbReference>
<dbReference type="EMBL" id="CAEZYR010000098">
    <property type="protein sequence ID" value="CAB4759074.1"/>
    <property type="molecule type" value="Genomic_DNA"/>
</dbReference>
<feature type="domain" description="Glycosyltransferase 2-like" evidence="1">
    <location>
        <begin position="10"/>
        <end position="169"/>
    </location>
</feature>
<dbReference type="InterPro" id="IPR001173">
    <property type="entry name" value="Glyco_trans_2-like"/>
</dbReference>
<reference evidence="5" key="1">
    <citation type="submission" date="2020-05" db="EMBL/GenBank/DDBJ databases">
        <authorList>
            <person name="Chiriac C."/>
            <person name="Salcher M."/>
            <person name="Ghai R."/>
            <person name="Kavagutti S V."/>
        </authorList>
    </citation>
    <scope>NUCLEOTIDE SEQUENCE</scope>
</reference>
<protein>
    <submittedName>
        <fullName evidence="5">Unannotated protein</fullName>
    </submittedName>
</protein>
<evidence type="ECO:0000313" key="2">
    <source>
        <dbReference type="EMBL" id="CAB4759074.1"/>
    </source>
</evidence>
<name>A0A6J7PV78_9ZZZZ</name>
<dbReference type="EMBL" id="CAFBMH010000042">
    <property type="protein sequence ID" value="CAB4908786.1"/>
    <property type="molecule type" value="Genomic_DNA"/>
</dbReference>